<comment type="subcellular location">
    <subcellularLocation>
        <location evidence="6">Endomembrane system</location>
        <topology evidence="6">Peripheral membrane protein</topology>
        <orientation evidence="6">Cytoplasmic side</orientation>
    </subcellularLocation>
</comment>
<dbReference type="FunFam" id="1.25.10.10:FF:000002">
    <property type="entry name" value="AP complex subunit beta"/>
    <property type="match status" value="1"/>
</dbReference>
<feature type="compositionally biased region" description="Low complexity" evidence="8">
    <location>
        <begin position="643"/>
        <end position="654"/>
    </location>
</feature>
<comment type="caution">
    <text evidence="11">The sequence shown here is derived from an EMBL/GenBank/DDBJ whole genome shotgun (WGS) entry which is preliminary data.</text>
</comment>
<dbReference type="PIRSF" id="PIRSF002291">
    <property type="entry name" value="AP_complex_beta"/>
    <property type="match status" value="1"/>
</dbReference>
<evidence type="ECO:0000256" key="1">
    <source>
        <dbReference type="ARBA" id="ARBA00006613"/>
    </source>
</evidence>
<evidence type="ECO:0000256" key="2">
    <source>
        <dbReference type="ARBA" id="ARBA00022448"/>
    </source>
</evidence>
<dbReference type="Proteomes" id="UP000324091">
    <property type="component" value="Chromosome 5"/>
</dbReference>
<keyword evidence="5 7" id="KW-0472">Membrane</keyword>
<dbReference type="InterPro" id="IPR012295">
    <property type="entry name" value="TBP_dom_sf"/>
</dbReference>
<dbReference type="Pfam" id="PF02883">
    <property type="entry name" value="Alpha_adaptinC2"/>
    <property type="match status" value="1"/>
</dbReference>
<keyword evidence="4" id="KW-0007">Acetylation</keyword>
<proteinExistence type="inferred from homology"/>
<dbReference type="AlphaFoldDB" id="A0A5C6N134"/>
<dbReference type="Pfam" id="PF09066">
    <property type="entry name" value="B2-adapt-app_C"/>
    <property type="match status" value="1"/>
</dbReference>
<feature type="region of interest" description="Disordered" evidence="8">
    <location>
        <begin position="598"/>
        <end position="732"/>
    </location>
</feature>
<dbReference type="InterPro" id="IPR011989">
    <property type="entry name" value="ARM-like"/>
</dbReference>
<dbReference type="InterPro" id="IPR009028">
    <property type="entry name" value="Coatomer/calthrin_app_sub_C"/>
</dbReference>
<dbReference type="Pfam" id="PF01602">
    <property type="entry name" value="Adaptin_N"/>
    <property type="match status" value="1"/>
</dbReference>
<name>A0A5C6N134_9TELE</name>
<evidence type="ECO:0000259" key="9">
    <source>
        <dbReference type="SMART" id="SM00809"/>
    </source>
</evidence>
<evidence type="ECO:0000256" key="5">
    <source>
        <dbReference type="ARBA" id="ARBA00023136"/>
    </source>
</evidence>
<dbReference type="SUPFAM" id="SSF49348">
    <property type="entry name" value="Clathrin adaptor appendage domain"/>
    <property type="match status" value="1"/>
</dbReference>
<dbReference type="SMART" id="SM00809">
    <property type="entry name" value="Alpha_adaptinC2"/>
    <property type="match status" value="1"/>
</dbReference>
<dbReference type="EMBL" id="RHFK02000018">
    <property type="protein sequence ID" value="TWW60428.1"/>
    <property type="molecule type" value="Genomic_DNA"/>
</dbReference>
<evidence type="ECO:0000256" key="6">
    <source>
        <dbReference type="ARBA" id="ARBA00029433"/>
    </source>
</evidence>
<dbReference type="InterPro" id="IPR026739">
    <property type="entry name" value="AP_beta"/>
</dbReference>
<evidence type="ECO:0000259" key="10">
    <source>
        <dbReference type="SMART" id="SM01020"/>
    </source>
</evidence>
<dbReference type="Gene3D" id="2.60.40.1150">
    <property type="match status" value="1"/>
</dbReference>
<dbReference type="InterPro" id="IPR013041">
    <property type="entry name" value="Clathrin_app_Ig-like_sf"/>
</dbReference>
<evidence type="ECO:0000256" key="4">
    <source>
        <dbReference type="ARBA" id="ARBA00022990"/>
    </source>
</evidence>
<keyword evidence="12" id="KW-1185">Reference proteome</keyword>
<dbReference type="GO" id="GO:0031410">
    <property type="term" value="C:cytoplasmic vesicle"/>
    <property type="evidence" value="ECO:0007669"/>
    <property type="project" value="UniProtKB-ARBA"/>
</dbReference>
<dbReference type="GO" id="GO:0012505">
    <property type="term" value="C:endomembrane system"/>
    <property type="evidence" value="ECO:0007669"/>
    <property type="project" value="UniProtKB-SubCell"/>
</dbReference>
<dbReference type="InterPro" id="IPR016342">
    <property type="entry name" value="AP_complex_bsu_1_2_4"/>
</dbReference>
<dbReference type="Gene3D" id="3.30.310.10">
    <property type="entry name" value="TATA-Binding Protein"/>
    <property type="match status" value="1"/>
</dbReference>
<dbReference type="GO" id="GO:0006886">
    <property type="term" value="P:intracellular protein transport"/>
    <property type="evidence" value="ECO:0007669"/>
    <property type="project" value="InterPro"/>
</dbReference>
<keyword evidence="2 7" id="KW-0813">Transport</keyword>
<feature type="domain" description="Clathrin adaptor alpha/beta/gamma-adaptin appendage Ig-like subdomain" evidence="9">
    <location>
        <begin position="769"/>
        <end position="879"/>
    </location>
</feature>
<organism evidence="11 12">
    <name type="scientific">Takifugu flavidus</name>
    <name type="common">sansaifugu</name>
    <dbReference type="NCBI Taxonomy" id="433684"/>
    <lineage>
        <taxon>Eukaryota</taxon>
        <taxon>Metazoa</taxon>
        <taxon>Chordata</taxon>
        <taxon>Craniata</taxon>
        <taxon>Vertebrata</taxon>
        <taxon>Euteleostomi</taxon>
        <taxon>Actinopterygii</taxon>
        <taxon>Neopterygii</taxon>
        <taxon>Teleostei</taxon>
        <taxon>Neoteleostei</taxon>
        <taxon>Acanthomorphata</taxon>
        <taxon>Eupercaria</taxon>
        <taxon>Tetraodontiformes</taxon>
        <taxon>Tetradontoidea</taxon>
        <taxon>Tetraodontidae</taxon>
        <taxon>Takifugu</taxon>
    </lineage>
</organism>
<evidence type="ECO:0000256" key="3">
    <source>
        <dbReference type="ARBA" id="ARBA00022927"/>
    </source>
</evidence>
<dbReference type="Gene3D" id="1.25.10.10">
    <property type="entry name" value="Leucine-rich Repeat Variant"/>
    <property type="match status" value="1"/>
</dbReference>
<dbReference type="GO" id="GO:0016192">
    <property type="term" value="P:vesicle-mediated transport"/>
    <property type="evidence" value="ECO:0007669"/>
    <property type="project" value="InterPro"/>
</dbReference>
<gene>
    <name evidence="11" type="ORF">D4764_05G0005180</name>
</gene>
<dbReference type="FunFam" id="3.30.310.10:FF:000003">
    <property type="entry name" value="AP complex subunit beta"/>
    <property type="match status" value="1"/>
</dbReference>
<evidence type="ECO:0000256" key="7">
    <source>
        <dbReference type="PIRNR" id="PIRNR002291"/>
    </source>
</evidence>
<dbReference type="InterPro" id="IPR008152">
    <property type="entry name" value="Clathrin_a/b/g-adaptin_app_Ig"/>
</dbReference>
<evidence type="ECO:0000313" key="12">
    <source>
        <dbReference type="Proteomes" id="UP000324091"/>
    </source>
</evidence>
<protein>
    <recommendedName>
        <fullName evidence="7">AP complex subunit beta</fullName>
    </recommendedName>
</protein>
<dbReference type="GO" id="GO:0030131">
    <property type="term" value="C:clathrin adaptor complex"/>
    <property type="evidence" value="ECO:0007669"/>
    <property type="project" value="InterPro"/>
</dbReference>
<feature type="compositionally biased region" description="Low complexity" evidence="8">
    <location>
        <begin position="699"/>
        <end position="710"/>
    </location>
</feature>
<sequence>MQEWANQLCENRQFGSKMTDSKYFTTTKKGEIFELKAELNSDKKEKKKEAVKKVIASMTVGKDVSALFPDVVNCMQTDNLELKKLVYLYLMNYAKSQPDMAIMAVNTFVKDCEDPNPLIRALAVRTMGCIRVDKITEYLCEPLRKCLKDEDPYVRKTAAVCVAKLHDINAQLVEDQGFLDTLKDLISDSNPMVVANAVAALSEIAESHPNSNLLDLNPQTINKLLTALNECTEWGQIFILDCLANYTPRDDRESQSICERVTPRLSHANSAVVLSAVKVLMKFMEMLPKDLDYYGTLLKKLAPPLVTLLSAEPELQYVALRNINLIVQRRPEILKHEMKVFFVKYNDPIYVKLEKLDIMIRLASQANIAQVLAELKEYATEVDVDFVRKAVRAIGRCAIKVEQSAERCVSTLLDLIQTKVNYVVQEAIVVIKDIFRKYPNKYESVIATLCENLDSLDEPEARAAMIWIVGEYAERIDNADELLESFLEGFHDESTQVQLQLLTAIVKLFLKKPTETQELVQQVLSLATQDSDNPDLRDRGYIYWRLLSTDPVAAKEVVLAEKPLISEETDLIEPTLLEELICHIGTLASVYHKPPSAFVEGSRGVQHKRLPASGGSGESVDSPETGSTAGVSEAPPAVIPSQGDLLGDLLNLDLTPPASVPPPTSGMQMGAVDLLGGGLDSLMGDESEPPPVPLRTDTPQSPQFSHQSPSATDYSPTELGGDLGGSPAMGAGFGAPPAAVPPAFSAPVSGGLDDLFDLGGGVGMPMGVYTPPKTVWLPAMKAKGLEISGTFSRRAGVIQMEMTLTNKAMSVMADFAIQFNKNSFGLSPAGPLQVLTPLSPNQTVEATLPLSNVGPVMKMEPLTNLQVAIKNNIDIFYFSCQYPISLLFVEDGKMDRQVFLATWKDIPNDNESQFQVKDCHLNSDAASNKLQASNVFTIAKRTVDGQDMLYQSMKLTNGIWVLAELKVQAGNPNYMVSLKCRAPEVSQCVFQSYEAILKN</sequence>
<dbReference type="SMART" id="SM00185">
    <property type="entry name" value="ARM"/>
    <property type="match status" value="2"/>
</dbReference>
<evidence type="ECO:0000256" key="8">
    <source>
        <dbReference type="SAM" id="MobiDB-lite"/>
    </source>
</evidence>
<feature type="domain" description="Beta-adaptin appendage C-terminal subdomain" evidence="10">
    <location>
        <begin position="888"/>
        <end position="998"/>
    </location>
</feature>
<dbReference type="SUPFAM" id="SSF48371">
    <property type="entry name" value="ARM repeat"/>
    <property type="match status" value="1"/>
</dbReference>
<dbReference type="InterPro" id="IPR013037">
    <property type="entry name" value="Clathrin_b-adaptin_app_Ig-like"/>
</dbReference>
<evidence type="ECO:0000313" key="11">
    <source>
        <dbReference type="EMBL" id="TWW60428.1"/>
    </source>
</evidence>
<dbReference type="SMART" id="SM01020">
    <property type="entry name" value="B2-adapt-app_C"/>
    <property type="match status" value="1"/>
</dbReference>
<dbReference type="InterPro" id="IPR002553">
    <property type="entry name" value="Clathrin/coatomer_adapt-like_N"/>
</dbReference>
<dbReference type="SUPFAM" id="SSF55711">
    <property type="entry name" value="Subdomain of clathrin and coatomer appendage domain"/>
    <property type="match status" value="1"/>
</dbReference>
<dbReference type="FunFam" id="2.60.40.1150:FF:000001">
    <property type="entry name" value="AP complex subunit beta"/>
    <property type="match status" value="1"/>
</dbReference>
<dbReference type="InterPro" id="IPR016024">
    <property type="entry name" value="ARM-type_fold"/>
</dbReference>
<reference evidence="11 12" key="1">
    <citation type="submission" date="2019-04" db="EMBL/GenBank/DDBJ databases">
        <title>Chromosome genome assembly for Takifugu flavidus.</title>
        <authorList>
            <person name="Xiao S."/>
        </authorList>
    </citation>
    <scope>NUCLEOTIDE SEQUENCE [LARGE SCALE GENOMIC DNA]</scope>
    <source>
        <strain evidence="11">HTHZ2018</strain>
        <tissue evidence="11">Muscle</tissue>
    </source>
</reference>
<dbReference type="GO" id="GO:0030276">
    <property type="term" value="F:clathrin binding"/>
    <property type="evidence" value="ECO:0007669"/>
    <property type="project" value="InterPro"/>
</dbReference>
<dbReference type="InterPro" id="IPR000225">
    <property type="entry name" value="Armadillo"/>
</dbReference>
<dbReference type="PANTHER" id="PTHR11134">
    <property type="entry name" value="ADAPTOR COMPLEX SUBUNIT BETA FAMILY MEMBER"/>
    <property type="match status" value="1"/>
</dbReference>
<comment type="similarity">
    <text evidence="1 7">Belongs to the adaptor complexes large subunit family.</text>
</comment>
<dbReference type="InterPro" id="IPR015151">
    <property type="entry name" value="B-adaptin_app_sub_C"/>
</dbReference>
<accession>A0A5C6N134</accession>
<keyword evidence="3 7" id="KW-0653">Protein transport</keyword>